<evidence type="ECO:0000313" key="3">
    <source>
        <dbReference type="Proteomes" id="UP000031575"/>
    </source>
</evidence>
<proteinExistence type="predicted"/>
<name>A0A0C2IVS1_9PEZI</name>
<organism evidence="2 3">
    <name type="scientific">Sporothrix brasiliensis 5110</name>
    <dbReference type="NCBI Taxonomy" id="1398154"/>
    <lineage>
        <taxon>Eukaryota</taxon>
        <taxon>Fungi</taxon>
        <taxon>Dikarya</taxon>
        <taxon>Ascomycota</taxon>
        <taxon>Pezizomycotina</taxon>
        <taxon>Sordariomycetes</taxon>
        <taxon>Sordariomycetidae</taxon>
        <taxon>Ophiostomatales</taxon>
        <taxon>Ophiostomataceae</taxon>
        <taxon>Sporothrix</taxon>
    </lineage>
</organism>
<dbReference type="EMBL" id="AWTV01000006">
    <property type="protein sequence ID" value="KIH93226.1"/>
    <property type="molecule type" value="Genomic_DNA"/>
</dbReference>
<accession>A0A0C2IVS1</accession>
<dbReference type="GO" id="GO:0010181">
    <property type="term" value="F:FMN binding"/>
    <property type="evidence" value="ECO:0007669"/>
    <property type="project" value="TreeGrafter"/>
</dbReference>
<dbReference type="AlphaFoldDB" id="A0A0C2IVS1"/>
<feature type="domain" description="NADPH-dependent FMN reductase-like" evidence="1">
    <location>
        <begin position="8"/>
        <end position="163"/>
    </location>
</feature>
<dbReference type="Proteomes" id="UP000031575">
    <property type="component" value="Unassembled WGS sequence"/>
</dbReference>
<evidence type="ECO:0000259" key="1">
    <source>
        <dbReference type="Pfam" id="PF03358"/>
    </source>
</evidence>
<dbReference type="PANTHER" id="PTHR30543">
    <property type="entry name" value="CHROMATE REDUCTASE"/>
    <property type="match status" value="1"/>
</dbReference>
<comment type="caution">
    <text evidence="2">The sequence shown here is derived from an EMBL/GenBank/DDBJ whole genome shotgun (WGS) entry which is preliminary data.</text>
</comment>
<dbReference type="Pfam" id="PF03358">
    <property type="entry name" value="FMN_red"/>
    <property type="match status" value="1"/>
</dbReference>
<dbReference type="OrthoDB" id="68575at2759"/>
<dbReference type="RefSeq" id="XP_040621236.1">
    <property type="nucleotide sequence ID" value="XM_040761552.1"/>
</dbReference>
<dbReference type="InterPro" id="IPR005025">
    <property type="entry name" value="FMN_Rdtase-like_dom"/>
</dbReference>
<keyword evidence="3" id="KW-1185">Reference proteome</keyword>
<dbReference type="SUPFAM" id="SSF52218">
    <property type="entry name" value="Flavoproteins"/>
    <property type="match status" value="1"/>
</dbReference>
<sequence length="217" mass="23277">MTVSQTIRVGVISGSTRVVRAGPQIAAWVRQIIETDLKQTPAPGGVALEFETIDLGAMGLPLLDEPGIPAHIGTADGYTHEHTRAWSRQVAALDGFVFVTAQHNWGIPAGLKNAIDYLYNEWRGKPFMVVTYGGHGGVHAAAALQLVLGGGLKMLALKETVNLTYPGKDVFDKCTRGQPLGLPPAGTATIWQDRQEDIAKTWRELAATLAKKAEKAT</sequence>
<evidence type="ECO:0000313" key="2">
    <source>
        <dbReference type="EMBL" id="KIH93226.1"/>
    </source>
</evidence>
<dbReference type="VEuPathDB" id="FungiDB:SPBR_03249"/>
<dbReference type="GeneID" id="63676473"/>
<protein>
    <submittedName>
        <fullName evidence="2">NADPH-dependent FMN reductase</fullName>
    </submittedName>
</protein>
<dbReference type="InterPro" id="IPR050712">
    <property type="entry name" value="NAD(P)H-dep_reductase"/>
</dbReference>
<dbReference type="Gene3D" id="3.40.50.360">
    <property type="match status" value="1"/>
</dbReference>
<gene>
    <name evidence="2" type="ORF">SPBR_03249</name>
</gene>
<dbReference type="PANTHER" id="PTHR30543:SF21">
    <property type="entry name" value="NAD(P)H-DEPENDENT FMN REDUCTASE LOT6"/>
    <property type="match status" value="1"/>
</dbReference>
<dbReference type="InterPro" id="IPR029039">
    <property type="entry name" value="Flavoprotein-like_sf"/>
</dbReference>
<dbReference type="HOGENOM" id="CLU_055322_2_0_1"/>
<dbReference type="GO" id="GO:0005829">
    <property type="term" value="C:cytosol"/>
    <property type="evidence" value="ECO:0007669"/>
    <property type="project" value="TreeGrafter"/>
</dbReference>
<reference evidence="2 3" key="1">
    <citation type="journal article" date="2014" name="BMC Genomics">
        <title>Comparative genomics of the major fungal agents of human and animal Sporotrichosis: Sporothrix schenckii and Sporothrix brasiliensis.</title>
        <authorList>
            <person name="Teixeira M.M."/>
            <person name="de Almeida L.G."/>
            <person name="Kubitschek-Barreira P."/>
            <person name="Alves F.L."/>
            <person name="Kioshima E.S."/>
            <person name="Abadio A.K."/>
            <person name="Fernandes L."/>
            <person name="Derengowski L.S."/>
            <person name="Ferreira K.S."/>
            <person name="Souza R.C."/>
            <person name="Ruiz J.C."/>
            <person name="de Andrade N.C."/>
            <person name="Paes H.C."/>
            <person name="Nicola A.M."/>
            <person name="Albuquerque P."/>
            <person name="Gerber A.L."/>
            <person name="Martins V.P."/>
            <person name="Peconick L.D."/>
            <person name="Neto A.V."/>
            <person name="Chaucanez C.B."/>
            <person name="Silva P.A."/>
            <person name="Cunha O.L."/>
            <person name="de Oliveira F.F."/>
            <person name="dos Santos T.C."/>
            <person name="Barros A.L."/>
            <person name="Soares M.A."/>
            <person name="de Oliveira L.M."/>
            <person name="Marini M.M."/>
            <person name="Villalobos-Duno H."/>
            <person name="Cunha M.M."/>
            <person name="de Hoog S."/>
            <person name="da Silveira J.F."/>
            <person name="Henrissat B."/>
            <person name="Nino-Vega G.A."/>
            <person name="Cisalpino P.S."/>
            <person name="Mora-Montes H.M."/>
            <person name="Almeida S.R."/>
            <person name="Stajich J.E."/>
            <person name="Lopes-Bezerra L.M."/>
            <person name="Vasconcelos A.T."/>
            <person name="Felipe M.S."/>
        </authorList>
    </citation>
    <scope>NUCLEOTIDE SEQUENCE [LARGE SCALE GENOMIC DNA]</scope>
    <source>
        <strain evidence="2 3">5110</strain>
    </source>
</reference>
<dbReference type="GO" id="GO:0016491">
    <property type="term" value="F:oxidoreductase activity"/>
    <property type="evidence" value="ECO:0007669"/>
    <property type="project" value="InterPro"/>
</dbReference>